<organism evidence="4 5">
    <name type="scientific">Panagrolaimus davidi</name>
    <dbReference type="NCBI Taxonomy" id="227884"/>
    <lineage>
        <taxon>Eukaryota</taxon>
        <taxon>Metazoa</taxon>
        <taxon>Ecdysozoa</taxon>
        <taxon>Nematoda</taxon>
        <taxon>Chromadorea</taxon>
        <taxon>Rhabditida</taxon>
        <taxon>Tylenchina</taxon>
        <taxon>Panagrolaimomorpha</taxon>
        <taxon>Panagrolaimoidea</taxon>
        <taxon>Panagrolaimidae</taxon>
        <taxon>Panagrolaimus</taxon>
    </lineage>
</organism>
<dbReference type="GO" id="GO:0008270">
    <property type="term" value="F:zinc ion binding"/>
    <property type="evidence" value="ECO:0007669"/>
    <property type="project" value="UniProtKB-KW"/>
</dbReference>
<feature type="repeat" description="RCC1" evidence="2">
    <location>
        <begin position="32"/>
        <end position="82"/>
    </location>
</feature>
<dbReference type="InterPro" id="IPR051553">
    <property type="entry name" value="Ran_GTPase-activating"/>
</dbReference>
<dbReference type="Pfam" id="PF00415">
    <property type="entry name" value="RCC1"/>
    <property type="match status" value="1"/>
</dbReference>
<keyword evidence="1" id="KW-0863">Zinc-finger</keyword>
<keyword evidence="1" id="KW-0862">Zinc</keyword>
<dbReference type="AlphaFoldDB" id="A0A914PYQ9"/>
<accession>A0A914PYQ9</accession>
<dbReference type="PROSITE" id="PS50012">
    <property type="entry name" value="RCC1_3"/>
    <property type="match status" value="1"/>
</dbReference>
<evidence type="ECO:0000256" key="2">
    <source>
        <dbReference type="PROSITE-ProRule" id="PRU00235"/>
    </source>
</evidence>
<sequence>MESGKINCLSCSDSYVDLIDLDRHVQQQHAGNRVLTCGYGEQLGHPKRITTKLPRAIDTLPADTKILQVVAGGVHTTILTDQHEVYSCGSTLGGTVPIEGLAEETIDELTVIKFKEEAEIIQLASGWRFTAALTDLGSVIAWGTLKVGSFVYIILCSFWRLG</sequence>
<dbReference type="WBParaSite" id="PDA_v2.g20004.t1">
    <property type="protein sequence ID" value="PDA_v2.g20004.t1"/>
    <property type="gene ID" value="PDA_v2.g20004"/>
</dbReference>
<dbReference type="Proteomes" id="UP000887578">
    <property type="component" value="Unplaced"/>
</dbReference>
<dbReference type="Pfam" id="PF13540">
    <property type="entry name" value="RCC1_2"/>
    <property type="match status" value="1"/>
</dbReference>
<dbReference type="PANTHER" id="PTHR45982:SF1">
    <property type="entry name" value="REGULATOR OF CHROMOSOME CONDENSATION"/>
    <property type="match status" value="1"/>
</dbReference>
<evidence type="ECO:0000313" key="5">
    <source>
        <dbReference type="WBParaSite" id="PDA_v2.g20004.t1"/>
    </source>
</evidence>
<dbReference type="PANTHER" id="PTHR45982">
    <property type="entry name" value="REGULATOR OF CHROMOSOME CONDENSATION"/>
    <property type="match status" value="1"/>
</dbReference>
<evidence type="ECO:0000313" key="4">
    <source>
        <dbReference type="Proteomes" id="UP000887578"/>
    </source>
</evidence>
<keyword evidence="4" id="KW-1185">Reference proteome</keyword>
<protein>
    <submittedName>
        <fullName evidence="5">C2H2-type domain-containing protein</fullName>
    </submittedName>
</protein>
<feature type="domain" description="C2H2-type" evidence="3">
    <location>
        <begin position="6"/>
        <end position="34"/>
    </location>
</feature>
<reference evidence="5" key="1">
    <citation type="submission" date="2022-11" db="UniProtKB">
        <authorList>
            <consortium name="WormBaseParasite"/>
        </authorList>
    </citation>
    <scope>IDENTIFICATION</scope>
</reference>
<dbReference type="PROSITE" id="PS00028">
    <property type="entry name" value="ZINC_FINGER_C2H2_1"/>
    <property type="match status" value="1"/>
</dbReference>
<dbReference type="SUPFAM" id="SSF50985">
    <property type="entry name" value="RCC1/BLIP-II"/>
    <property type="match status" value="1"/>
</dbReference>
<keyword evidence="1" id="KW-0479">Metal-binding</keyword>
<dbReference type="Gene3D" id="2.130.10.30">
    <property type="entry name" value="Regulator of chromosome condensation 1/beta-lactamase-inhibitor protein II"/>
    <property type="match status" value="1"/>
</dbReference>
<dbReference type="InterPro" id="IPR009091">
    <property type="entry name" value="RCC1/BLIP-II"/>
</dbReference>
<evidence type="ECO:0000259" key="3">
    <source>
        <dbReference type="PROSITE" id="PS50157"/>
    </source>
</evidence>
<proteinExistence type="predicted"/>
<name>A0A914PYQ9_9BILA</name>
<dbReference type="InterPro" id="IPR000408">
    <property type="entry name" value="Reg_chr_condens"/>
</dbReference>
<dbReference type="InterPro" id="IPR013087">
    <property type="entry name" value="Znf_C2H2_type"/>
</dbReference>
<evidence type="ECO:0000256" key="1">
    <source>
        <dbReference type="PROSITE-ProRule" id="PRU00042"/>
    </source>
</evidence>
<dbReference type="PROSITE" id="PS50157">
    <property type="entry name" value="ZINC_FINGER_C2H2_2"/>
    <property type="match status" value="1"/>
</dbReference>